<sequence>MEDKVQPSEIMSKKEILNNVLMIAELGIDLQFSCSCGEKYISYLKASFDRANKTVSSLHEISRKALGRAKKLALLTLQTTSHDDPIVPEFERILEIIDKQLEVDSAQTPMDTVWGYESRKLPDAFRKASDLPTTSSLRSVKSDIDEKYPENLSKDSLIDLNNVVNLPPVPEDIFTSFSGKPTRSSSLSSLKNIRKVKLFLQKAESSEDDENSSENEEHDFTKLVYGDNEELSKTISPHTPTKKLLLGNIKEETQD</sequence>
<evidence type="ECO:0000313" key="2">
    <source>
        <dbReference type="EMBL" id="KAL3268109.1"/>
    </source>
</evidence>
<comment type="caution">
    <text evidence="2">The sequence shown here is derived from an EMBL/GenBank/DDBJ whole genome shotgun (WGS) entry which is preliminary data.</text>
</comment>
<proteinExistence type="predicted"/>
<feature type="region of interest" description="Disordered" evidence="1">
    <location>
        <begin position="203"/>
        <end position="255"/>
    </location>
</feature>
<gene>
    <name evidence="2" type="ORF">HHI36_007236</name>
</gene>
<accession>A0ABD2MP35</accession>
<organism evidence="2 3">
    <name type="scientific">Cryptolaemus montrouzieri</name>
    <dbReference type="NCBI Taxonomy" id="559131"/>
    <lineage>
        <taxon>Eukaryota</taxon>
        <taxon>Metazoa</taxon>
        <taxon>Ecdysozoa</taxon>
        <taxon>Arthropoda</taxon>
        <taxon>Hexapoda</taxon>
        <taxon>Insecta</taxon>
        <taxon>Pterygota</taxon>
        <taxon>Neoptera</taxon>
        <taxon>Endopterygota</taxon>
        <taxon>Coleoptera</taxon>
        <taxon>Polyphaga</taxon>
        <taxon>Cucujiformia</taxon>
        <taxon>Coccinelloidea</taxon>
        <taxon>Coccinellidae</taxon>
        <taxon>Scymninae</taxon>
        <taxon>Scymnini</taxon>
        <taxon>Cryptolaemus</taxon>
    </lineage>
</organism>
<evidence type="ECO:0000313" key="3">
    <source>
        <dbReference type="Proteomes" id="UP001516400"/>
    </source>
</evidence>
<protein>
    <submittedName>
        <fullName evidence="2">Uncharacterized protein</fullName>
    </submittedName>
</protein>
<dbReference type="EMBL" id="JABFTP020000021">
    <property type="protein sequence ID" value="KAL3268109.1"/>
    <property type="molecule type" value="Genomic_DNA"/>
</dbReference>
<keyword evidence="3" id="KW-1185">Reference proteome</keyword>
<name>A0ABD2MP35_9CUCU</name>
<evidence type="ECO:0000256" key="1">
    <source>
        <dbReference type="SAM" id="MobiDB-lite"/>
    </source>
</evidence>
<feature type="compositionally biased region" description="Acidic residues" evidence="1">
    <location>
        <begin position="206"/>
        <end position="217"/>
    </location>
</feature>
<dbReference type="Proteomes" id="UP001516400">
    <property type="component" value="Unassembled WGS sequence"/>
</dbReference>
<reference evidence="2 3" key="1">
    <citation type="journal article" date="2021" name="BMC Biol.">
        <title>Horizontally acquired antibacterial genes associated with adaptive radiation of ladybird beetles.</title>
        <authorList>
            <person name="Li H.S."/>
            <person name="Tang X.F."/>
            <person name="Huang Y.H."/>
            <person name="Xu Z.Y."/>
            <person name="Chen M.L."/>
            <person name="Du X.Y."/>
            <person name="Qiu B.Y."/>
            <person name="Chen P.T."/>
            <person name="Zhang W."/>
            <person name="Slipinski A."/>
            <person name="Escalona H.E."/>
            <person name="Waterhouse R.M."/>
            <person name="Zwick A."/>
            <person name="Pang H."/>
        </authorList>
    </citation>
    <scope>NUCLEOTIDE SEQUENCE [LARGE SCALE GENOMIC DNA]</scope>
    <source>
        <strain evidence="2">SYSU2018</strain>
    </source>
</reference>
<dbReference type="AlphaFoldDB" id="A0ABD2MP35"/>